<proteinExistence type="predicted"/>
<evidence type="ECO:0000313" key="1">
    <source>
        <dbReference type="EMBL" id="MBO8444427.1"/>
    </source>
</evidence>
<comment type="caution">
    <text evidence="1">The sequence shown here is derived from an EMBL/GenBank/DDBJ whole genome shotgun (WGS) entry which is preliminary data.</text>
</comment>
<dbReference type="EMBL" id="JADIMO010000022">
    <property type="protein sequence ID" value="MBO8444427.1"/>
    <property type="molecule type" value="Genomic_DNA"/>
</dbReference>
<organism evidence="1 2">
    <name type="scientific">Candidatus Cryptobacteroides merdavium</name>
    <dbReference type="NCBI Taxonomy" id="2840769"/>
    <lineage>
        <taxon>Bacteria</taxon>
        <taxon>Pseudomonadati</taxon>
        <taxon>Bacteroidota</taxon>
        <taxon>Bacteroidia</taxon>
        <taxon>Bacteroidales</taxon>
        <taxon>Candidatus Cryptobacteroides</taxon>
    </lineage>
</organism>
<dbReference type="Proteomes" id="UP000823619">
    <property type="component" value="Unassembled WGS sequence"/>
</dbReference>
<reference evidence="1" key="1">
    <citation type="submission" date="2020-10" db="EMBL/GenBank/DDBJ databases">
        <authorList>
            <person name="Gilroy R."/>
        </authorList>
    </citation>
    <scope>NUCLEOTIDE SEQUENCE</scope>
    <source>
        <strain evidence="1">D5-748</strain>
    </source>
</reference>
<gene>
    <name evidence="1" type="ORF">IAC23_01850</name>
</gene>
<dbReference type="Gene3D" id="1.25.40.390">
    <property type="match status" value="1"/>
</dbReference>
<name>A0A9D9EBW4_9BACT</name>
<reference evidence="1" key="2">
    <citation type="journal article" date="2021" name="PeerJ">
        <title>Extensive microbial diversity within the chicken gut microbiome revealed by metagenomics and culture.</title>
        <authorList>
            <person name="Gilroy R."/>
            <person name="Ravi A."/>
            <person name="Getino M."/>
            <person name="Pursley I."/>
            <person name="Horton D.L."/>
            <person name="Alikhan N.F."/>
            <person name="Baker D."/>
            <person name="Gharbi K."/>
            <person name="Hall N."/>
            <person name="Watson M."/>
            <person name="Adriaenssens E.M."/>
            <person name="Foster-Nyarko E."/>
            <person name="Jarju S."/>
            <person name="Secka A."/>
            <person name="Antonio M."/>
            <person name="Oren A."/>
            <person name="Chaudhuri R.R."/>
            <person name="La Ragione R."/>
            <person name="Hildebrand F."/>
            <person name="Pallen M.J."/>
        </authorList>
    </citation>
    <scope>NUCLEOTIDE SEQUENCE</scope>
    <source>
        <strain evidence="1">D5-748</strain>
    </source>
</reference>
<dbReference type="AlphaFoldDB" id="A0A9D9EBW4"/>
<accession>A0A9D9EBW4</accession>
<sequence>MKTLRHIMLSVAACMPLHSCDLLTPDDIINPNVSDDTFLGSANAMQAWVNGTNRSFAEAMGNYCLLMEILSDNYFNNYSRSSQVFDIPRILYTDTDVADLQRHVGTMREMADYGINTVAAADAATTRSDLFNLHYIKAFSFILGGEYFRGLPDTEGGEIKTWKEYLNTALTVLDSTLEYADTDEDKAFVHTLKARTYYRLGDSVNASAEASASLELSSDFLKQAVFDGTNGVNNPVQEAIWDTWFQPLPRLDFLDPKYFQLSATEQRPVNIAKAEENWLILAEASLADQNEAQAKVYMRQLLDLVKSRPVQEGINDQLEERYNGGYKRYPDNSAYKVAASEGEPFREGLVLDRKAPALVSIPYVSGTSVTEEMIVGTSGIDETLALLYLMRQEIFFAEGRRVADLGIRLPVCEVEAANTPSAADYIEALIPSFIPLNYGMDSFTMDDDAMEVTIAYNMNRIIVENKSSEYVAPFFD</sequence>
<evidence type="ECO:0000313" key="2">
    <source>
        <dbReference type="Proteomes" id="UP000823619"/>
    </source>
</evidence>
<protein>
    <submittedName>
        <fullName evidence="1">Uncharacterized protein</fullName>
    </submittedName>
</protein>